<dbReference type="AlphaFoldDB" id="A0A1H5SAA0"/>
<keyword evidence="3" id="KW-1185">Reference proteome</keyword>
<keyword evidence="1" id="KW-0472">Membrane</keyword>
<name>A0A1H5SAA0_9BACT</name>
<protein>
    <submittedName>
        <fullName evidence="2">Uncharacterized protein</fullName>
    </submittedName>
</protein>
<gene>
    <name evidence="2" type="ORF">SAMN03080598_00328</name>
</gene>
<proteinExistence type="predicted"/>
<dbReference type="EMBL" id="FNVR01000001">
    <property type="protein sequence ID" value="SEF46737.1"/>
    <property type="molecule type" value="Genomic_DNA"/>
</dbReference>
<evidence type="ECO:0000256" key="1">
    <source>
        <dbReference type="SAM" id="Phobius"/>
    </source>
</evidence>
<keyword evidence="1" id="KW-1133">Transmembrane helix</keyword>
<sequence length="40" mass="4403">MASNSLVISIAVILILHFLLGIGWLLYKIFGPKPPENPQV</sequence>
<accession>A0A1H5SAA0</accession>
<dbReference type="Proteomes" id="UP000236736">
    <property type="component" value="Unassembled WGS sequence"/>
</dbReference>
<reference evidence="3" key="1">
    <citation type="submission" date="2016-10" db="EMBL/GenBank/DDBJ databases">
        <authorList>
            <person name="Varghese N."/>
            <person name="Submissions S."/>
        </authorList>
    </citation>
    <scope>NUCLEOTIDE SEQUENCE [LARGE SCALE GENOMIC DNA]</scope>
    <source>
        <strain evidence="3">DSM 17298</strain>
    </source>
</reference>
<evidence type="ECO:0000313" key="2">
    <source>
        <dbReference type="EMBL" id="SEF46737.1"/>
    </source>
</evidence>
<feature type="transmembrane region" description="Helical" evidence="1">
    <location>
        <begin position="6"/>
        <end position="27"/>
    </location>
</feature>
<evidence type="ECO:0000313" key="3">
    <source>
        <dbReference type="Proteomes" id="UP000236736"/>
    </source>
</evidence>
<organism evidence="2 3">
    <name type="scientific">Algoriphagus boritolerans DSM 17298 = JCM 18970</name>
    <dbReference type="NCBI Taxonomy" id="1120964"/>
    <lineage>
        <taxon>Bacteria</taxon>
        <taxon>Pseudomonadati</taxon>
        <taxon>Bacteroidota</taxon>
        <taxon>Cytophagia</taxon>
        <taxon>Cytophagales</taxon>
        <taxon>Cyclobacteriaceae</taxon>
        <taxon>Algoriphagus</taxon>
    </lineage>
</organism>
<keyword evidence="1" id="KW-0812">Transmembrane</keyword>